<keyword evidence="2" id="KW-1185">Reference proteome</keyword>
<proteinExistence type="predicted"/>
<dbReference type="Proteomes" id="UP001295794">
    <property type="component" value="Unassembled WGS sequence"/>
</dbReference>
<dbReference type="AlphaFoldDB" id="A0AAD2GTU8"/>
<organism evidence="1 2">
    <name type="scientific">Mycena citricolor</name>
    <dbReference type="NCBI Taxonomy" id="2018698"/>
    <lineage>
        <taxon>Eukaryota</taxon>
        <taxon>Fungi</taxon>
        <taxon>Dikarya</taxon>
        <taxon>Basidiomycota</taxon>
        <taxon>Agaricomycotina</taxon>
        <taxon>Agaricomycetes</taxon>
        <taxon>Agaricomycetidae</taxon>
        <taxon>Agaricales</taxon>
        <taxon>Marasmiineae</taxon>
        <taxon>Mycenaceae</taxon>
        <taxon>Mycena</taxon>
    </lineage>
</organism>
<dbReference type="EMBL" id="CAVNYO010000019">
    <property type="protein sequence ID" value="CAK5262490.1"/>
    <property type="molecule type" value="Genomic_DNA"/>
</dbReference>
<evidence type="ECO:0000313" key="1">
    <source>
        <dbReference type="EMBL" id="CAK5262490.1"/>
    </source>
</evidence>
<protein>
    <submittedName>
        <fullName evidence="1">Uncharacterized protein</fullName>
    </submittedName>
</protein>
<sequence length="202" mass="21957">MPWFSMSLYTFLRTSSTSNSSYGIPSRPGALKFAELFNASSTSSCVNCARSLVFCSSVAWVWVLPSTRVVTCSRSSGSICHFFRIGLVLCGIGGFTIPERLCQSSSVRLSHHGVCFVFVRSVGRSGISSFVVLLVCSSNPAWWMCSASSLSLIRYAGQAHLPCPIVGASAVDFFIQIRLWSVSIPVRLIPHSNVLLKLLAFT</sequence>
<evidence type="ECO:0000313" key="2">
    <source>
        <dbReference type="Proteomes" id="UP001295794"/>
    </source>
</evidence>
<name>A0AAD2GTU8_9AGAR</name>
<comment type="caution">
    <text evidence="1">The sequence shown here is derived from an EMBL/GenBank/DDBJ whole genome shotgun (WGS) entry which is preliminary data.</text>
</comment>
<accession>A0AAD2GTU8</accession>
<reference evidence="1" key="1">
    <citation type="submission" date="2023-11" db="EMBL/GenBank/DDBJ databases">
        <authorList>
            <person name="De Vega J J."/>
            <person name="De Vega J J."/>
        </authorList>
    </citation>
    <scope>NUCLEOTIDE SEQUENCE</scope>
</reference>
<gene>
    <name evidence="1" type="ORF">MYCIT1_LOCUS1258</name>
</gene>